<evidence type="ECO:0000313" key="7">
    <source>
        <dbReference type="EMBL" id="SMF18627.1"/>
    </source>
</evidence>
<organism evidence="7 8">
    <name type="scientific">Desulfovibrio gilichinskyi</name>
    <dbReference type="NCBI Taxonomy" id="1519643"/>
    <lineage>
        <taxon>Bacteria</taxon>
        <taxon>Pseudomonadati</taxon>
        <taxon>Thermodesulfobacteriota</taxon>
        <taxon>Desulfovibrionia</taxon>
        <taxon>Desulfovibrionales</taxon>
        <taxon>Desulfovibrionaceae</taxon>
        <taxon>Desulfovibrio</taxon>
    </lineage>
</organism>
<feature type="domain" description="ATP-grasp" evidence="6">
    <location>
        <begin position="495"/>
        <end position="531"/>
    </location>
</feature>
<dbReference type="InterPro" id="IPR043938">
    <property type="entry name" value="Ligase_CoA_dom"/>
</dbReference>
<keyword evidence="1" id="KW-0436">Ligase</keyword>
<dbReference type="SMART" id="SM00881">
    <property type="entry name" value="CoA_binding"/>
    <property type="match status" value="1"/>
</dbReference>
<dbReference type="InterPro" id="IPR032875">
    <property type="entry name" value="Succ_CoA_lig_flav_dom"/>
</dbReference>
<dbReference type="PANTHER" id="PTHR43334:SF1">
    <property type="entry name" value="3-HYDROXYPROPIONATE--COA LIGASE [ADP-FORMING]"/>
    <property type="match status" value="1"/>
</dbReference>
<proteinExistence type="inferred from homology"/>
<dbReference type="EMBL" id="FWZU01000003">
    <property type="protein sequence ID" value="SMF18627.1"/>
    <property type="molecule type" value="Genomic_DNA"/>
</dbReference>
<evidence type="ECO:0000256" key="4">
    <source>
        <dbReference type="ARBA" id="ARBA00060888"/>
    </source>
</evidence>
<sequence length="702" mass="74403">MHSYSSLEALFEPASIAIIGATSDPADPGSIVAANLLNSGYKGKIFPVNAEGEEVLGIKAFSSISMIPRFTDLAVICLSPAEVLGAVEMLAELPVRAAIVTSSGFGETGREGYMLEQHLAKMAKNTGMIILGPNCLGLMNPSLALNASLSVDYTKKGNIAFFSQSGALCNTALDWANSEGVGFSKFISLGNKAVLSESTMLRYLANDPDTKVIVGYCETLEDGQDFLRVAYDTTCKKPVILLRAGGTSSGAKAASAHSGALTGATCAYNAAFRQAGVLQAVDIEDMFNLAHAFSCQPLPNGPSVAIVTNSGGPGIIAADMCEKGSLTVSCPSNSTIDEMKSFLKPYASLYNPVDMIGDATAETYAKTLKAVIEDDVFDSVLVILTPVAKVAAEVEKVAEVILAAAQSSPKPIVACFMGGHSVSGARALLRDGGIPCYDFPEAAVRSLDALTHCHRWQSKDWPIEVCFRRDIAKAQSIVANSRRIGLMELVELDAQYLASAYELPVPETVLARTSNQAAKAAKRIGYPVVLKIASPQISRKDELGLIATNLNTPQELRRAFLEITSRAARRCKDAYITGCLVQAMGPKDSHEVVISFRRDAQFGPLISFSLGGIHADMLGDVSSRLAPLALNDAQEMIREVKAYPILRGARAGTAIDLGCLEDILLMVSQMASDLPEIQEAEFSPVIAGPDGAVVANMRMTIG</sequence>
<keyword evidence="3 5" id="KW-0067">ATP-binding</keyword>
<dbReference type="Pfam" id="PF13549">
    <property type="entry name" value="ATP-grasp_5"/>
    <property type="match status" value="1"/>
</dbReference>
<accession>A0A1X7DND6</accession>
<dbReference type="PANTHER" id="PTHR43334">
    <property type="entry name" value="ACETATE--COA LIGASE [ADP-FORMING]"/>
    <property type="match status" value="1"/>
</dbReference>
<dbReference type="Gene3D" id="3.40.50.261">
    <property type="entry name" value="Succinyl-CoA synthetase domains"/>
    <property type="match status" value="2"/>
</dbReference>
<dbReference type="Proteomes" id="UP000192906">
    <property type="component" value="Unassembled WGS sequence"/>
</dbReference>
<dbReference type="AlphaFoldDB" id="A0A1X7DND6"/>
<dbReference type="Pfam" id="PF13380">
    <property type="entry name" value="CoA_binding_2"/>
    <property type="match status" value="1"/>
</dbReference>
<dbReference type="FunFam" id="3.30.1490.20:FF:000020">
    <property type="entry name" value="Protein lysine acetyltransferase"/>
    <property type="match status" value="1"/>
</dbReference>
<dbReference type="Pfam" id="PF19045">
    <property type="entry name" value="Ligase_CoA_2"/>
    <property type="match status" value="1"/>
</dbReference>
<evidence type="ECO:0000313" key="8">
    <source>
        <dbReference type="Proteomes" id="UP000192906"/>
    </source>
</evidence>
<dbReference type="OrthoDB" id="9807426at2"/>
<dbReference type="InterPro" id="IPR051538">
    <property type="entry name" value="Acyl-CoA_Synth/Transferase"/>
</dbReference>
<dbReference type="GO" id="GO:0005524">
    <property type="term" value="F:ATP binding"/>
    <property type="evidence" value="ECO:0007669"/>
    <property type="project" value="UniProtKB-UniRule"/>
</dbReference>
<evidence type="ECO:0000256" key="3">
    <source>
        <dbReference type="ARBA" id="ARBA00022840"/>
    </source>
</evidence>
<dbReference type="InterPro" id="IPR016102">
    <property type="entry name" value="Succinyl-CoA_synth-like"/>
</dbReference>
<dbReference type="Gene3D" id="3.40.50.720">
    <property type="entry name" value="NAD(P)-binding Rossmann-like Domain"/>
    <property type="match status" value="1"/>
</dbReference>
<gene>
    <name evidence="7" type="ORF">SAMN06295933_2094</name>
</gene>
<dbReference type="InterPro" id="IPR003781">
    <property type="entry name" value="CoA-bd"/>
</dbReference>
<keyword evidence="7" id="KW-0808">Transferase</keyword>
<reference evidence="8" key="1">
    <citation type="submission" date="2017-04" db="EMBL/GenBank/DDBJ databases">
        <authorList>
            <person name="Varghese N."/>
            <person name="Submissions S."/>
        </authorList>
    </citation>
    <scope>NUCLEOTIDE SEQUENCE [LARGE SCALE GENOMIC DNA]</scope>
    <source>
        <strain evidence="8">K3S</strain>
    </source>
</reference>
<dbReference type="SUPFAM" id="SSF56059">
    <property type="entry name" value="Glutathione synthetase ATP-binding domain-like"/>
    <property type="match status" value="1"/>
</dbReference>
<keyword evidence="8" id="KW-1185">Reference proteome</keyword>
<protein>
    <submittedName>
        <fullName evidence="7">Acetyltransferase</fullName>
    </submittedName>
</protein>
<dbReference type="RefSeq" id="WP_085101897.1">
    <property type="nucleotide sequence ID" value="NZ_FWZU01000003.1"/>
</dbReference>
<evidence type="ECO:0000256" key="5">
    <source>
        <dbReference type="PROSITE-ProRule" id="PRU00409"/>
    </source>
</evidence>
<dbReference type="PROSITE" id="PS50975">
    <property type="entry name" value="ATP_GRASP"/>
    <property type="match status" value="1"/>
</dbReference>
<evidence type="ECO:0000259" key="6">
    <source>
        <dbReference type="PROSITE" id="PS50975"/>
    </source>
</evidence>
<dbReference type="GO" id="GO:0043758">
    <property type="term" value="F:acetate-CoA ligase (ADP-forming) activity"/>
    <property type="evidence" value="ECO:0007669"/>
    <property type="project" value="InterPro"/>
</dbReference>
<dbReference type="GO" id="GO:0016740">
    <property type="term" value="F:transferase activity"/>
    <property type="evidence" value="ECO:0007669"/>
    <property type="project" value="UniProtKB-KW"/>
</dbReference>
<dbReference type="InterPro" id="IPR013815">
    <property type="entry name" value="ATP_grasp_subdomain_1"/>
</dbReference>
<dbReference type="GO" id="GO:0046872">
    <property type="term" value="F:metal ion binding"/>
    <property type="evidence" value="ECO:0007669"/>
    <property type="project" value="InterPro"/>
</dbReference>
<dbReference type="InterPro" id="IPR011761">
    <property type="entry name" value="ATP-grasp"/>
</dbReference>
<dbReference type="Pfam" id="PF13607">
    <property type="entry name" value="Succ_CoA_lig"/>
    <property type="match status" value="1"/>
</dbReference>
<comment type="similarity">
    <text evidence="4">In the N-terminal section; belongs to the acetate CoA ligase alpha subunit family.</text>
</comment>
<evidence type="ECO:0000256" key="1">
    <source>
        <dbReference type="ARBA" id="ARBA00022598"/>
    </source>
</evidence>
<dbReference type="InterPro" id="IPR036291">
    <property type="entry name" value="NAD(P)-bd_dom_sf"/>
</dbReference>
<dbReference type="SUPFAM" id="SSF51735">
    <property type="entry name" value="NAD(P)-binding Rossmann-fold domains"/>
    <property type="match status" value="1"/>
</dbReference>
<dbReference type="SUPFAM" id="SSF52210">
    <property type="entry name" value="Succinyl-CoA synthetase domains"/>
    <property type="match status" value="2"/>
</dbReference>
<keyword evidence="2 5" id="KW-0547">Nucleotide-binding</keyword>
<dbReference type="Gene3D" id="3.30.470.20">
    <property type="entry name" value="ATP-grasp fold, B domain"/>
    <property type="match status" value="1"/>
</dbReference>
<dbReference type="STRING" id="1519643.SAMN06295933_2094"/>
<name>A0A1X7DND6_9BACT</name>
<evidence type="ECO:0000256" key="2">
    <source>
        <dbReference type="ARBA" id="ARBA00022741"/>
    </source>
</evidence>
<dbReference type="Gene3D" id="3.30.1490.20">
    <property type="entry name" value="ATP-grasp fold, A domain"/>
    <property type="match status" value="1"/>
</dbReference>